<dbReference type="CDD" id="cd08423">
    <property type="entry name" value="PBP2_LTTR_like_6"/>
    <property type="match status" value="1"/>
</dbReference>
<gene>
    <name evidence="7" type="ORF">Psi01_04810</name>
</gene>
<feature type="domain" description="HTH lysR-type" evidence="6">
    <location>
        <begin position="1"/>
        <end position="51"/>
    </location>
</feature>
<organism evidence="7 8">
    <name type="scientific">Planobispora siamensis</name>
    <dbReference type="NCBI Taxonomy" id="936338"/>
    <lineage>
        <taxon>Bacteria</taxon>
        <taxon>Bacillati</taxon>
        <taxon>Actinomycetota</taxon>
        <taxon>Actinomycetes</taxon>
        <taxon>Streptosporangiales</taxon>
        <taxon>Streptosporangiaceae</taxon>
        <taxon>Planobispora</taxon>
    </lineage>
</organism>
<name>A0A8J3WJH3_9ACTN</name>
<dbReference type="PROSITE" id="PS50931">
    <property type="entry name" value="HTH_LYSR"/>
    <property type="match status" value="1"/>
</dbReference>
<dbReference type="Proteomes" id="UP000619788">
    <property type="component" value="Unassembled WGS sequence"/>
</dbReference>
<keyword evidence="2" id="KW-0805">Transcription regulation</keyword>
<dbReference type="SUPFAM" id="SSF46785">
    <property type="entry name" value="Winged helix' DNA-binding domain"/>
    <property type="match status" value="1"/>
</dbReference>
<proteinExistence type="inferred from homology"/>
<dbReference type="PRINTS" id="PR00039">
    <property type="entry name" value="HTHLYSR"/>
</dbReference>
<evidence type="ECO:0000313" key="8">
    <source>
        <dbReference type="Proteomes" id="UP000619788"/>
    </source>
</evidence>
<evidence type="ECO:0000313" key="7">
    <source>
        <dbReference type="EMBL" id="GIH89851.1"/>
    </source>
</evidence>
<dbReference type="Gene3D" id="1.10.10.10">
    <property type="entry name" value="Winged helix-like DNA-binding domain superfamily/Winged helix DNA-binding domain"/>
    <property type="match status" value="1"/>
</dbReference>
<dbReference type="PANTHER" id="PTHR30346">
    <property type="entry name" value="TRANSCRIPTIONAL DUAL REGULATOR HCAR-RELATED"/>
    <property type="match status" value="1"/>
</dbReference>
<keyword evidence="8" id="KW-1185">Reference proteome</keyword>
<evidence type="ECO:0000256" key="3">
    <source>
        <dbReference type="ARBA" id="ARBA00023125"/>
    </source>
</evidence>
<comment type="similarity">
    <text evidence="1">Belongs to the LysR transcriptional regulatory family.</text>
</comment>
<dbReference type="InterPro" id="IPR036388">
    <property type="entry name" value="WH-like_DNA-bd_sf"/>
</dbReference>
<comment type="caution">
    <text evidence="7">The sequence shown here is derived from an EMBL/GenBank/DDBJ whole genome shotgun (WGS) entry which is preliminary data.</text>
</comment>
<keyword evidence="4" id="KW-0804">Transcription</keyword>
<dbReference type="Gene3D" id="3.40.190.10">
    <property type="entry name" value="Periplasmic binding protein-like II"/>
    <property type="match status" value="2"/>
</dbReference>
<dbReference type="SUPFAM" id="SSF53850">
    <property type="entry name" value="Periplasmic binding protein-like II"/>
    <property type="match status" value="1"/>
</dbReference>
<dbReference type="GO" id="GO:0003677">
    <property type="term" value="F:DNA binding"/>
    <property type="evidence" value="ECO:0007669"/>
    <property type="project" value="UniProtKB-KW"/>
</dbReference>
<evidence type="ECO:0000256" key="4">
    <source>
        <dbReference type="ARBA" id="ARBA00023163"/>
    </source>
</evidence>
<dbReference type="FunFam" id="1.10.10.10:FF:000001">
    <property type="entry name" value="LysR family transcriptional regulator"/>
    <property type="match status" value="1"/>
</dbReference>
<dbReference type="AlphaFoldDB" id="A0A8J3WJH3"/>
<dbReference type="InterPro" id="IPR005119">
    <property type="entry name" value="LysR_subst-bd"/>
</dbReference>
<feature type="region of interest" description="Disordered" evidence="5">
    <location>
        <begin position="166"/>
        <end position="187"/>
    </location>
</feature>
<accession>A0A8J3WJH3</accession>
<evidence type="ECO:0000256" key="1">
    <source>
        <dbReference type="ARBA" id="ARBA00009437"/>
    </source>
</evidence>
<dbReference type="GO" id="GO:0032993">
    <property type="term" value="C:protein-DNA complex"/>
    <property type="evidence" value="ECO:0007669"/>
    <property type="project" value="TreeGrafter"/>
</dbReference>
<dbReference type="InterPro" id="IPR036390">
    <property type="entry name" value="WH_DNA-bd_sf"/>
</dbReference>
<protein>
    <submittedName>
        <fullName evidence="7">LysR family transcriptional regulator</fullName>
    </submittedName>
</protein>
<dbReference type="InterPro" id="IPR000847">
    <property type="entry name" value="LysR_HTH_N"/>
</dbReference>
<keyword evidence="3" id="KW-0238">DNA-binding</keyword>
<feature type="compositionally biased region" description="Low complexity" evidence="5">
    <location>
        <begin position="166"/>
        <end position="186"/>
    </location>
</feature>
<evidence type="ECO:0000256" key="5">
    <source>
        <dbReference type="SAM" id="MobiDB-lite"/>
    </source>
</evidence>
<evidence type="ECO:0000259" key="6">
    <source>
        <dbReference type="PROSITE" id="PS50931"/>
    </source>
</evidence>
<dbReference type="PANTHER" id="PTHR30346:SF29">
    <property type="entry name" value="LYSR SUBSTRATE-BINDING"/>
    <property type="match status" value="1"/>
</dbReference>
<evidence type="ECO:0000256" key="2">
    <source>
        <dbReference type="ARBA" id="ARBA00023015"/>
    </source>
</evidence>
<dbReference type="Pfam" id="PF03466">
    <property type="entry name" value="LysR_substrate"/>
    <property type="match status" value="1"/>
</dbReference>
<sequence length="316" mass="32933">MLAAVARHGSVTKAARELHYSQPSVSHHLAKLEAETGAKLVQRAGRGIRLTEAGRMLAERATEIVGRVDSAAAELSAHVGLRAGRVRLTAFPSAVGTFVPAAAALLARGHPGLELGLTETEPPEALRMLRAGYVDVAVIFRYDDTAPEDDGIRLLHLLDDPSYLVTPGRPGSSGPAPSPEGTGPAGVLASHRDARWIAGCDRCRSHLLDLCAKDGFEPGISFTSDDIVAVQALVAAGMGVTALPGLALQAHRHAGVDVAEIPGSTRHIYAATYGEPPDPPATTALLTALTSVAAEMTAARPSRRTGEPAGTRCRKI</sequence>
<reference evidence="7 8" key="1">
    <citation type="submission" date="2021-01" db="EMBL/GenBank/DDBJ databases">
        <title>Whole genome shotgun sequence of Planobispora siamensis NBRC 107568.</title>
        <authorList>
            <person name="Komaki H."/>
            <person name="Tamura T."/>
        </authorList>
    </citation>
    <scope>NUCLEOTIDE SEQUENCE [LARGE SCALE GENOMIC DNA]</scope>
    <source>
        <strain evidence="7 8">NBRC 107568</strain>
    </source>
</reference>
<dbReference type="EMBL" id="BOOJ01000007">
    <property type="protein sequence ID" value="GIH89851.1"/>
    <property type="molecule type" value="Genomic_DNA"/>
</dbReference>
<dbReference type="Pfam" id="PF00126">
    <property type="entry name" value="HTH_1"/>
    <property type="match status" value="1"/>
</dbReference>
<dbReference type="GO" id="GO:0003700">
    <property type="term" value="F:DNA-binding transcription factor activity"/>
    <property type="evidence" value="ECO:0007669"/>
    <property type="project" value="InterPro"/>
</dbReference>